<accession>A0A067PIV5</accession>
<dbReference type="HOGENOM" id="CLU_593207_0_0_1"/>
<protein>
    <submittedName>
        <fullName evidence="1">Uncharacterized protein</fullName>
    </submittedName>
</protein>
<sequence>MTVPIPPSPPIYGCHFTPLEAHQLLRVMQELYHLEGAPSPSEAWTLLKKLSEAASQDILTLQGGSQELWRASNPTAPSSSLVQRSAGGNTCYTPYNPEHGHPAHIQGGDPPAEHRKWCCKRGAQQQVPAVWEAVNSRMVLSEPVGSFIGNVAGLCRTEGGNDGWMDGVMRTVEDMERGVWQATMKSVLSYMRLKASVQRILEDESGCQTMGHAPCRTRLDVYNNHTEDTSEHPSFNVFSKWVRCGTKYACISGEGSLYILFIIICFNMKFQFESLSRDVVYQLANTLRDPDPAHPTGRLIIDCIIPMLNILIKTIPFNVQATLFSIIPQEMFETPSIPAYCFSVSDSIFDLFSYKNFQLKPRSGWWPCLPHYPLIPSPTWPTSSSLTLFLPKDVPPLQPRCLLPSTLAEELAQQRKGRIESMRVTTIRIDFDPNQEFNSTCPVPKDSPGDAYAWTECERRLAEEAYEPTSIEDLELWFKTNFSGGRKLADGYVVISEEMFPK</sequence>
<dbReference type="InParanoid" id="A0A067PIV5"/>
<keyword evidence="2" id="KW-1185">Reference proteome</keyword>
<gene>
    <name evidence="1" type="ORF">JAAARDRAFT_200065</name>
</gene>
<organism evidence="1 2">
    <name type="scientific">Jaapia argillacea MUCL 33604</name>
    <dbReference type="NCBI Taxonomy" id="933084"/>
    <lineage>
        <taxon>Eukaryota</taxon>
        <taxon>Fungi</taxon>
        <taxon>Dikarya</taxon>
        <taxon>Basidiomycota</taxon>
        <taxon>Agaricomycotina</taxon>
        <taxon>Agaricomycetes</taxon>
        <taxon>Agaricomycetidae</taxon>
        <taxon>Jaapiales</taxon>
        <taxon>Jaapiaceae</taxon>
        <taxon>Jaapia</taxon>
    </lineage>
</organism>
<evidence type="ECO:0000313" key="2">
    <source>
        <dbReference type="Proteomes" id="UP000027265"/>
    </source>
</evidence>
<proteinExistence type="predicted"/>
<reference evidence="2" key="1">
    <citation type="journal article" date="2014" name="Proc. Natl. Acad. Sci. U.S.A.">
        <title>Extensive sampling of basidiomycete genomes demonstrates inadequacy of the white-rot/brown-rot paradigm for wood decay fungi.</title>
        <authorList>
            <person name="Riley R."/>
            <person name="Salamov A.A."/>
            <person name="Brown D.W."/>
            <person name="Nagy L.G."/>
            <person name="Floudas D."/>
            <person name="Held B.W."/>
            <person name="Levasseur A."/>
            <person name="Lombard V."/>
            <person name="Morin E."/>
            <person name="Otillar R."/>
            <person name="Lindquist E.A."/>
            <person name="Sun H."/>
            <person name="LaButti K.M."/>
            <person name="Schmutz J."/>
            <person name="Jabbour D."/>
            <person name="Luo H."/>
            <person name="Baker S.E."/>
            <person name="Pisabarro A.G."/>
            <person name="Walton J.D."/>
            <person name="Blanchette R.A."/>
            <person name="Henrissat B."/>
            <person name="Martin F."/>
            <person name="Cullen D."/>
            <person name="Hibbett D.S."/>
            <person name="Grigoriev I.V."/>
        </authorList>
    </citation>
    <scope>NUCLEOTIDE SEQUENCE [LARGE SCALE GENOMIC DNA]</scope>
    <source>
        <strain evidence="2">MUCL 33604</strain>
    </source>
</reference>
<dbReference type="Proteomes" id="UP000027265">
    <property type="component" value="Unassembled WGS sequence"/>
</dbReference>
<dbReference type="EMBL" id="KL197761">
    <property type="protein sequence ID" value="KDQ50391.1"/>
    <property type="molecule type" value="Genomic_DNA"/>
</dbReference>
<name>A0A067PIV5_9AGAM</name>
<dbReference type="AlphaFoldDB" id="A0A067PIV5"/>
<evidence type="ECO:0000313" key="1">
    <source>
        <dbReference type="EMBL" id="KDQ50391.1"/>
    </source>
</evidence>